<feature type="compositionally biased region" description="Acidic residues" evidence="1">
    <location>
        <begin position="1"/>
        <end position="10"/>
    </location>
</feature>
<feature type="compositionally biased region" description="Acidic residues" evidence="1">
    <location>
        <begin position="254"/>
        <end position="264"/>
    </location>
</feature>
<organism evidence="2 3">
    <name type="scientific">Effrenium voratum</name>
    <dbReference type="NCBI Taxonomy" id="2562239"/>
    <lineage>
        <taxon>Eukaryota</taxon>
        <taxon>Sar</taxon>
        <taxon>Alveolata</taxon>
        <taxon>Dinophyceae</taxon>
        <taxon>Suessiales</taxon>
        <taxon>Symbiodiniaceae</taxon>
        <taxon>Effrenium</taxon>
    </lineage>
</organism>
<evidence type="ECO:0000256" key="1">
    <source>
        <dbReference type="SAM" id="MobiDB-lite"/>
    </source>
</evidence>
<gene>
    <name evidence="2" type="ORF">EVOR1521_LOCUS7442</name>
</gene>
<evidence type="ECO:0000313" key="2">
    <source>
        <dbReference type="EMBL" id="CAJ1379091.1"/>
    </source>
</evidence>
<keyword evidence="3" id="KW-1185">Reference proteome</keyword>
<name>A0AA36I142_9DINO</name>
<accession>A0AA36I142</accession>
<evidence type="ECO:0000313" key="3">
    <source>
        <dbReference type="Proteomes" id="UP001178507"/>
    </source>
</evidence>
<feature type="compositionally biased region" description="Basic and acidic residues" evidence="1">
    <location>
        <begin position="144"/>
        <end position="154"/>
    </location>
</feature>
<dbReference type="EMBL" id="CAUJNA010000597">
    <property type="protein sequence ID" value="CAJ1379091.1"/>
    <property type="molecule type" value="Genomic_DNA"/>
</dbReference>
<proteinExistence type="predicted"/>
<feature type="region of interest" description="Disordered" evidence="1">
    <location>
        <begin position="241"/>
        <end position="264"/>
    </location>
</feature>
<dbReference type="Proteomes" id="UP001178507">
    <property type="component" value="Unassembled WGS sequence"/>
</dbReference>
<sequence>MREKDEDELSDSARAALQIQQEIDGGTFSPKRSDRKKPKPNDGTRGAVTGIALGEYAHNAHKKDAPQAHIKVKGSKAGILSESLESLAYRAGSDDEAIPEAPTGSFRRKDLEQEERDRRAGNKATMGLDGKVYDFIDGPDDEASSGKDKEDKSNRKSKKAKAICRLLLQLHCRPAELAAEALDSDIDIQGFSEATVAVRFHAGFEAETTVAGRTSSGRHSPALRWELCAWRGDSLLEDMREEESKQLQSGVQAEEVEDVEDDLDSDPNWRKVREEMVRVWNIRHEDDEWLVADDVKEIMDEHLQSVVGRAYYLDMEEAFVELADDEPRPGEISREDFAEIAGAYVFSTLYEE</sequence>
<reference evidence="2" key="1">
    <citation type="submission" date="2023-08" db="EMBL/GenBank/DDBJ databases">
        <authorList>
            <person name="Chen Y."/>
            <person name="Shah S."/>
            <person name="Dougan E. K."/>
            <person name="Thang M."/>
            <person name="Chan C."/>
        </authorList>
    </citation>
    <scope>NUCLEOTIDE SEQUENCE</scope>
</reference>
<dbReference type="AlphaFoldDB" id="A0AA36I142"/>
<comment type="caution">
    <text evidence="2">The sequence shown here is derived from an EMBL/GenBank/DDBJ whole genome shotgun (WGS) entry which is preliminary data.</text>
</comment>
<feature type="compositionally biased region" description="Basic and acidic residues" evidence="1">
    <location>
        <begin position="107"/>
        <end position="120"/>
    </location>
</feature>
<feature type="region of interest" description="Disordered" evidence="1">
    <location>
        <begin position="91"/>
        <end position="155"/>
    </location>
</feature>
<protein>
    <submittedName>
        <fullName evidence="2">Uncharacterized protein</fullName>
    </submittedName>
</protein>
<feature type="region of interest" description="Disordered" evidence="1">
    <location>
        <begin position="1"/>
        <end position="47"/>
    </location>
</feature>